<evidence type="ECO:0000256" key="5">
    <source>
        <dbReference type="ARBA" id="ARBA00022553"/>
    </source>
</evidence>
<keyword evidence="12 15" id="KW-0496">Mitochondrion</keyword>
<evidence type="ECO:0000256" key="12">
    <source>
        <dbReference type="ARBA" id="ARBA00023128"/>
    </source>
</evidence>
<keyword evidence="6 15" id="KW-0349">Heme</keyword>
<keyword evidence="11 15" id="KW-0408">Iron</keyword>
<dbReference type="GO" id="GO:0005743">
    <property type="term" value="C:mitochondrial inner membrane"/>
    <property type="evidence" value="ECO:0007669"/>
    <property type="project" value="UniProtKB-SubCell"/>
</dbReference>
<evidence type="ECO:0000256" key="3">
    <source>
        <dbReference type="ARBA" id="ARBA00007972"/>
    </source>
</evidence>
<dbReference type="AlphaFoldDB" id="A0A8S3YXZ4"/>
<dbReference type="GO" id="GO:0045277">
    <property type="term" value="C:respiratory chain complex IV"/>
    <property type="evidence" value="ECO:0007669"/>
    <property type="project" value="UniProtKB-UniRule"/>
</dbReference>
<dbReference type="InterPro" id="IPR036545">
    <property type="entry name" value="Cyt_c_oxidase_su5A/6_sf"/>
</dbReference>
<dbReference type="InterPro" id="IPR003204">
    <property type="entry name" value="Cyt_c_oxidase_su5A/6"/>
</dbReference>
<dbReference type="Proteomes" id="UP000678393">
    <property type="component" value="Unassembled WGS sequence"/>
</dbReference>
<keyword evidence="5" id="KW-0597">Phosphoprotein</keyword>
<dbReference type="GO" id="GO:0046872">
    <property type="term" value="F:metal ion binding"/>
    <property type="evidence" value="ECO:0007669"/>
    <property type="project" value="UniProtKB-UniRule"/>
</dbReference>
<keyword evidence="9" id="KW-0832">Ubl conjugation</keyword>
<keyword evidence="10 15" id="KW-0809">Transit peptide</keyword>
<keyword evidence="17" id="KW-1185">Reference proteome</keyword>
<dbReference type="PANTHER" id="PTHR14200:SF11">
    <property type="entry name" value="CYTOCHROME C OXIDASE SUBUNIT 5A, MITOCHONDRIAL"/>
    <property type="match status" value="1"/>
</dbReference>
<accession>A0A8S3YXZ4</accession>
<evidence type="ECO:0000256" key="6">
    <source>
        <dbReference type="ARBA" id="ARBA00022617"/>
    </source>
</evidence>
<proteinExistence type="inferred from homology"/>
<evidence type="ECO:0000256" key="1">
    <source>
        <dbReference type="ARBA" id="ARBA00004443"/>
    </source>
</evidence>
<dbReference type="SUPFAM" id="SSF48479">
    <property type="entry name" value="Cytochrome c oxidase subunit E"/>
    <property type="match status" value="1"/>
</dbReference>
<evidence type="ECO:0000313" key="17">
    <source>
        <dbReference type="Proteomes" id="UP000678393"/>
    </source>
</evidence>
<name>A0A8S3YXZ4_9EUPU</name>
<keyword evidence="7 15" id="KW-0479">Metal-binding</keyword>
<evidence type="ECO:0000256" key="10">
    <source>
        <dbReference type="ARBA" id="ARBA00022946"/>
    </source>
</evidence>
<dbReference type="Pfam" id="PF02284">
    <property type="entry name" value="COX5A"/>
    <property type="match status" value="1"/>
</dbReference>
<dbReference type="Gene3D" id="1.25.40.40">
    <property type="entry name" value="Cytochrome c oxidase, subunit Va/VI"/>
    <property type="match status" value="1"/>
</dbReference>
<evidence type="ECO:0000256" key="8">
    <source>
        <dbReference type="ARBA" id="ARBA00022792"/>
    </source>
</evidence>
<evidence type="ECO:0000256" key="15">
    <source>
        <dbReference type="RuleBase" id="RU368103"/>
    </source>
</evidence>
<gene>
    <name evidence="16" type="ORF">CUNI_LOCUS6083</name>
</gene>
<evidence type="ECO:0000256" key="9">
    <source>
        <dbReference type="ARBA" id="ARBA00022843"/>
    </source>
</evidence>
<dbReference type="EMBL" id="CAJHNH020000913">
    <property type="protein sequence ID" value="CAG5120525.1"/>
    <property type="molecule type" value="Genomic_DNA"/>
</dbReference>
<evidence type="ECO:0000256" key="14">
    <source>
        <dbReference type="ARBA" id="ARBA00031049"/>
    </source>
</evidence>
<organism evidence="16 17">
    <name type="scientific">Candidula unifasciata</name>
    <dbReference type="NCBI Taxonomy" id="100452"/>
    <lineage>
        <taxon>Eukaryota</taxon>
        <taxon>Metazoa</taxon>
        <taxon>Spiralia</taxon>
        <taxon>Lophotrochozoa</taxon>
        <taxon>Mollusca</taxon>
        <taxon>Gastropoda</taxon>
        <taxon>Heterobranchia</taxon>
        <taxon>Euthyneura</taxon>
        <taxon>Panpulmonata</taxon>
        <taxon>Eupulmonata</taxon>
        <taxon>Stylommatophora</taxon>
        <taxon>Helicina</taxon>
        <taxon>Helicoidea</taxon>
        <taxon>Geomitridae</taxon>
        <taxon>Candidula</taxon>
    </lineage>
</organism>
<evidence type="ECO:0000313" key="16">
    <source>
        <dbReference type="EMBL" id="CAG5120525.1"/>
    </source>
</evidence>
<comment type="subcellular location">
    <subcellularLocation>
        <location evidence="1 15">Mitochondrion inner membrane</location>
        <topology evidence="1 15">Peripheral membrane protein</topology>
        <orientation evidence="1 15">Matrix side</orientation>
    </subcellularLocation>
</comment>
<dbReference type="CDD" id="cd00923">
    <property type="entry name" value="Cyt_c_Oxidase_Va"/>
    <property type="match status" value="1"/>
</dbReference>
<reference evidence="16" key="1">
    <citation type="submission" date="2021-04" db="EMBL/GenBank/DDBJ databases">
        <authorList>
            <consortium name="Molecular Ecology Group"/>
        </authorList>
    </citation>
    <scope>NUCLEOTIDE SEQUENCE</scope>
</reference>
<dbReference type="FunFam" id="1.25.40.40:FF:000002">
    <property type="entry name" value="cytochrome c oxidase subunit 5A, mitochondrial"/>
    <property type="match status" value="1"/>
</dbReference>
<comment type="caution">
    <text evidence="16">The sequence shown here is derived from an EMBL/GenBank/DDBJ whole genome shotgun (WGS) entry which is preliminary data.</text>
</comment>
<comment type="function">
    <text evidence="15">Component of the cytochrome c oxidase, the last enzyme in the mitochondrial electron transport chain which drives oxidative phosphorylation. The respiratory chain contains 3 multisubunit complexes succinate dehydrogenase (complex II, CII), ubiquinol-cytochrome c oxidoreductase (cytochrome b-c1 complex, complex III, CIII) and cytochrome c oxidase (complex IV, CIV), that cooperate to transfer electrons derived from NADH and succinate to molecular oxygen, creating an electrochemical gradient over the inner membrane that drives transmembrane transport and the ATP synthase. Cytochrome c oxidase is the component of the respiratory chain that catalyzes the reduction of oxygen to water. Electrons originating from reduced cytochrome c in the intermembrane space (IMS) are transferred via the dinuclear copper A center (CU(A)) of subunit 2 and heme A of subunit 1 to the active site in subunit 1, a binuclear center (BNC) formed by heme A3 and copper B (CU(B)). The BNC reduces molecular oxygen to 2 water molecules using 4 electrons from cytochrome c in the IMS and 4 protons from the mitochondrial matrix.</text>
</comment>
<dbReference type="OrthoDB" id="5778907at2759"/>
<comment type="pathway">
    <text evidence="2 15">Energy metabolism; oxidative phosphorylation.</text>
</comment>
<keyword evidence="13 15" id="KW-0472">Membrane</keyword>
<comment type="similarity">
    <text evidence="3 15">Belongs to the cytochrome c oxidase subunit 5A family.</text>
</comment>
<dbReference type="GO" id="GO:0006123">
    <property type="term" value="P:mitochondrial electron transport, cytochrome c to oxygen"/>
    <property type="evidence" value="ECO:0007669"/>
    <property type="project" value="UniProtKB-UniRule"/>
</dbReference>
<dbReference type="PANTHER" id="PTHR14200">
    <property type="entry name" value="CYTOCHROME C OXIDASE POLYPEPTIDE"/>
    <property type="match status" value="1"/>
</dbReference>
<evidence type="ECO:0000256" key="7">
    <source>
        <dbReference type="ARBA" id="ARBA00022723"/>
    </source>
</evidence>
<evidence type="ECO:0000256" key="13">
    <source>
        <dbReference type="ARBA" id="ARBA00023136"/>
    </source>
</evidence>
<protein>
    <recommendedName>
        <fullName evidence="4 15">Cytochrome c oxidase subunit 5A, mitochondrial</fullName>
    </recommendedName>
    <alternativeName>
        <fullName evidence="14 15">Cytochrome c oxidase polypeptide Va</fullName>
    </alternativeName>
</protein>
<evidence type="ECO:0000256" key="2">
    <source>
        <dbReference type="ARBA" id="ARBA00004673"/>
    </source>
</evidence>
<comment type="subunit">
    <text evidence="15">Component of the cytochrome c oxidase (complex IV, CIV), a multisubunit enzyme composed of a catalytic core of 3 subunits and several supernumerary subunits. The complex exists as a monomer or a dimer and forms supercomplexes (SCs) in the inner mitochondrial membrane with ubiquinol-cytochrome c oxidoreductase (cytochrome b-c1 complex, complex III, CIII).</text>
</comment>
<keyword evidence="8 15" id="KW-0999">Mitochondrion inner membrane</keyword>
<evidence type="ECO:0000256" key="4">
    <source>
        <dbReference type="ARBA" id="ARBA00021968"/>
    </source>
</evidence>
<sequence length="152" mass="17544">MFRVALKASTSLHNAARQCLKAQAGAVSAVRYSHGKEETDEEFDNRYVKYFDRPDIDHWEIRKAMNDITAEDLVPEPRIIIAALKACRRLNDYSLAVRYLEAVQWKCGSKKSKIWPWILQEIKPTLSELGILTPEEMGYDKPELALKNVYLM</sequence>
<evidence type="ECO:0000256" key="11">
    <source>
        <dbReference type="ARBA" id="ARBA00023004"/>
    </source>
</evidence>